<dbReference type="InterPro" id="IPR027417">
    <property type="entry name" value="P-loop_NTPase"/>
</dbReference>
<organism evidence="1 2">
    <name type="scientific">Pseudorhodoplanes sinuspersici</name>
    <dbReference type="NCBI Taxonomy" id="1235591"/>
    <lineage>
        <taxon>Bacteria</taxon>
        <taxon>Pseudomonadati</taxon>
        <taxon>Pseudomonadota</taxon>
        <taxon>Alphaproteobacteria</taxon>
        <taxon>Hyphomicrobiales</taxon>
        <taxon>Pseudorhodoplanes</taxon>
    </lineage>
</organism>
<dbReference type="Gene3D" id="3.40.50.300">
    <property type="entry name" value="P-loop containing nucleotide triphosphate hydrolases"/>
    <property type="match status" value="1"/>
</dbReference>
<dbReference type="EMBL" id="CP021112">
    <property type="protein sequence ID" value="ARQ00962.1"/>
    <property type="molecule type" value="Genomic_DNA"/>
</dbReference>
<evidence type="ECO:0000313" key="1">
    <source>
        <dbReference type="EMBL" id="ARQ00962.1"/>
    </source>
</evidence>
<dbReference type="SUPFAM" id="SSF52540">
    <property type="entry name" value="P-loop containing nucleoside triphosphate hydrolases"/>
    <property type="match status" value="1"/>
</dbReference>
<dbReference type="KEGG" id="psin:CAK95_19090"/>
<sequence length="230" mass="26712">MFESLPSYRGRYRFEPAFDDLRTIDFKAGPVAIKVPKRSSGERMTPGLPFLLEDLLAIVPEPRVIFWQVRHPLDAICSLRPGITADWSHNPKPPDWMEWQKRPVIMQCARHWQHINETGYRAVRDIAAVMHYEDLVCDPHYFARQVCDKAGIDMIDHAEGIEAWAARVGNAKSPDSYEAKRQTHWSRQDHTTRVERWRENMSPEDVEMVRPVVETAARLHGYDLPERVSA</sequence>
<keyword evidence="2" id="KW-1185">Reference proteome</keyword>
<evidence type="ECO:0000313" key="2">
    <source>
        <dbReference type="Proteomes" id="UP000194137"/>
    </source>
</evidence>
<protein>
    <recommendedName>
        <fullName evidence="3">Sulfotransferase domain-containing protein</fullName>
    </recommendedName>
</protein>
<proteinExistence type="predicted"/>
<reference evidence="1 2" key="1">
    <citation type="submission" date="2017-05" db="EMBL/GenBank/DDBJ databases">
        <title>Full genome sequence of Pseudorhodoplanes sinuspersici.</title>
        <authorList>
            <person name="Dastgheib S.M.M."/>
            <person name="Shavandi M."/>
            <person name="Tirandaz H."/>
        </authorList>
    </citation>
    <scope>NUCLEOTIDE SEQUENCE [LARGE SCALE GENOMIC DNA]</scope>
    <source>
        <strain evidence="1 2">RIPI110</strain>
    </source>
</reference>
<dbReference type="AlphaFoldDB" id="A0A1W6ZUF2"/>
<accession>A0A1W6ZUF2</accession>
<gene>
    <name evidence="1" type="ORF">CAK95_19090</name>
</gene>
<dbReference type="Proteomes" id="UP000194137">
    <property type="component" value="Chromosome"/>
</dbReference>
<name>A0A1W6ZUF2_9HYPH</name>
<dbReference type="STRING" id="1235591.CAK95_19090"/>
<evidence type="ECO:0008006" key="3">
    <source>
        <dbReference type="Google" id="ProtNLM"/>
    </source>
</evidence>
<dbReference type="Pfam" id="PF13469">
    <property type="entry name" value="Sulfotransfer_3"/>
    <property type="match status" value="1"/>
</dbReference>